<dbReference type="EMBL" id="AP014680">
    <property type="protein sequence ID" value="BAP85234.1"/>
    <property type="molecule type" value="Genomic_DNA"/>
</dbReference>
<dbReference type="AlphaFoldDB" id="A0A0A1GW33"/>
<feature type="signal peptide" evidence="2">
    <location>
        <begin position="1"/>
        <end position="30"/>
    </location>
</feature>
<dbReference type="Proteomes" id="UP000031620">
    <property type="component" value="Chromosome"/>
</dbReference>
<keyword evidence="2" id="KW-0732">Signal</keyword>
<evidence type="ECO:0000256" key="2">
    <source>
        <dbReference type="SAM" id="SignalP"/>
    </source>
</evidence>
<dbReference type="HOGENOM" id="CLU_634289_0_0_9"/>
<sequence>MNKKNIKVYKSCLLAGFALVSLSLATGVKADQVESNSLSVSISTSNLNSVSAQSSVSSNVSAASSSAAPASENTAVSANENTNEDHSASSVTNSQQGAGVISTSAVPDSTANTNSGVASASETNLGDVDNAAVDVAKSAAVVSYEATGQVQKVTRSSAVSTTEVVSNGWSANTTGTKYFYKDGQKANGYLYDGSNWYLFKDGLRQSDVQQWAGTYYYFDHNTYLRVDNSYVKSSWGDWYLFGNDGRITTNVQQWAGTYYYFDPSTYLKVTNAYKKSSWGDWYMFGNDGRIVTGLCYWQGSYYYFDSTSFLKKTNTSVNGDTFNADGAMIDGIVKNSNSTYFVDQHNGQTETYTSYVTGDDLAAKEWIASHESGGSYTARNGVCYGRYQLNVNYYLNGNYSVVNQEKAADAYVTSRYGSWLNAKTFWLAHNWY</sequence>
<dbReference type="RefSeq" id="WP_052467272.1">
    <property type="nucleotide sequence ID" value="NZ_AP014680.1"/>
</dbReference>
<feature type="region of interest" description="Disordered" evidence="1">
    <location>
        <begin position="65"/>
        <end position="97"/>
    </location>
</feature>
<accession>A0A0A1GW33</accession>
<evidence type="ECO:0000313" key="3">
    <source>
        <dbReference type="EMBL" id="BAP85234.1"/>
    </source>
</evidence>
<gene>
    <name evidence="3" type="ORF">LOOC260_106780</name>
</gene>
<protein>
    <submittedName>
        <fullName evidence="3">Mannosyl-glycoprotein endo-beta-N-acetylglucosaminidase</fullName>
    </submittedName>
</protein>
<evidence type="ECO:0000256" key="1">
    <source>
        <dbReference type="SAM" id="MobiDB-lite"/>
    </source>
</evidence>
<feature type="chain" id="PRO_5009752226" evidence="2">
    <location>
        <begin position="31"/>
        <end position="432"/>
    </location>
</feature>
<reference evidence="3 4" key="1">
    <citation type="submission" date="2014-11" db="EMBL/GenBank/DDBJ databases">
        <title>Complete genome sequence and analysis of Lactobacillus hokkaidonensis LOOC260T.</title>
        <authorList>
            <person name="Tanizawa Y."/>
            <person name="Tohno M."/>
            <person name="Kaminuma E."/>
            <person name="Nakamura Y."/>
            <person name="Arita M."/>
        </authorList>
    </citation>
    <scope>NUCLEOTIDE SEQUENCE [LARGE SCALE GENOMIC DNA]</scope>
    <source>
        <strain evidence="3 4">LOOC260</strain>
    </source>
</reference>
<feature type="compositionally biased region" description="Polar residues" evidence="1">
    <location>
        <begin position="88"/>
        <end position="97"/>
    </location>
</feature>
<feature type="compositionally biased region" description="Polar residues" evidence="1">
    <location>
        <begin position="72"/>
        <end position="81"/>
    </location>
</feature>
<dbReference type="Gene3D" id="2.10.270.10">
    <property type="entry name" value="Cholin Binding"/>
    <property type="match status" value="2"/>
</dbReference>
<dbReference type="KEGG" id="lho:LOOC260_106780"/>
<name>A0A0A1GW33_9LACO</name>
<evidence type="ECO:0000313" key="4">
    <source>
        <dbReference type="Proteomes" id="UP000031620"/>
    </source>
</evidence>
<proteinExistence type="predicted"/>
<dbReference type="STRING" id="1291742.LOOC260_106780"/>
<organism evidence="3 4">
    <name type="scientific">Paucilactobacillus hokkaidonensis JCM 18461</name>
    <dbReference type="NCBI Taxonomy" id="1291742"/>
    <lineage>
        <taxon>Bacteria</taxon>
        <taxon>Bacillati</taxon>
        <taxon>Bacillota</taxon>
        <taxon>Bacilli</taxon>
        <taxon>Lactobacillales</taxon>
        <taxon>Lactobacillaceae</taxon>
        <taxon>Paucilactobacillus</taxon>
    </lineage>
</organism>
<dbReference type="SUPFAM" id="SSF69360">
    <property type="entry name" value="Cell wall binding repeat"/>
    <property type="match status" value="1"/>
</dbReference>